<dbReference type="SUPFAM" id="SSF48403">
    <property type="entry name" value="Ankyrin repeat"/>
    <property type="match status" value="1"/>
</dbReference>
<dbReference type="SMART" id="SM00248">
    <property type="entry name" value="ANK"/>
    <property type="match status" value="3"/>
</dbReference>
<keyword evidence="3" id="KW-0472">Membrane</keyword>
<evidence type="ECO:0000256" key="8">
    <source>
        <dbReference type="ARBA" id="ARBA00023065"/>
    </source>
</evidence>
<dbReference type="InterPro" id="IPR024862">
    <property type="entry name" value="TRPV"/>
</dbReference>
<proteinExistence type="predicted"/>
<keyword evidence="2" id="KW-0813">Transport</keyword>
<dbReference type="Proteomes" id="UP001519460">
    <property type="component" value="Unassembled WGS sequence"/>
</dbReference>
<dbReference type="EMBL" id="JACVVK020000029">
    <property type="protein sequence ID" value="KAK7501772.1"/>
    <property type="molecule type" value="Genomic_DNA"/>
</dbReference>
<keyword evidence="8" id="KW-0406">Ion transport</keyword>
<dbReference type="Gene3D" id="1.25.40.20">
    <property type="entry name" value="Ankyrin repeat-containing domain"/>
    <property type="match status" value="1"/>
</dbReference>
<sequence length="249" mass="28256">MEKSHKDSQGLERMKNKYRDMLQLTDLPSQDNQPPKFITVLRSNITQGPAGIHHVKTQLDLLEEFEKTELLADYPDDELSPMHLAAFFYEDAEMIKRLADLCPGLIWKQRTGEYKGQTVLHILIIRQNTDGAEAILQYTDRKDLGRSGWLLNGKATGSGFKKTVMMGELPLSVAALTFNWDMVKKLDDHGAELHGRNSHGDTVFHSLVQYAADYPQKLTDVKTMTLKLHGLLLKKCANLEVKTVQLMYS</sequence>
<dbReference type="GO" id="GO:0005262">
    <property type="term" value="F:calcium channel activity"/>
    <property type="evidence" value="ECO:0007669"/>
    <property type="project" value="UniProtKB-KW"/>
</dbReference>
<evidence type="ECO:0000256" key="6">
    <source>
        <dbReference type="ARBA" id="ARBA00022737"/>
    </source>
</evidence>
<comment type="subcellular location">
    <subcellularLocation>
        <location evidence="1">Cell membrane</location>
        <topology evidence="1">Multi-pass membrane protein</topology>
    </subcellularLocation>
</comment>
<dbReference type="PANTHER" id="PTHR10582">
    <property type="entry name" value="TRANSIENT RECEPTOR POTENTIAL ION CHANNEL PROTEIN"/>
    <property type="match status" value="1"/>
</dbReference>
<accession>A0ABD0LQZ8</accession>
<keyword evidence="11" id="KW-1185">Reference proteome</keyword>
<reference evidence="10 11" key="1">
    <citation type="journal article" date="2023" name="Sci. Data">
        <title>Genome assembly of the Korean intertidal mud-creeper Batillaria attramentaria.</title>
        <authorList>
            <person name="Patra A.K."/>
            <person name="Ho P.T."/>
            <person name="Jun S."/>
            <person name="Lee S.J."/>
            <person name="Kim Y."/>
            <person name="Won Y.J."/>
        </authorList>
    </citation>
    <scope>NUCLEOTIDE SEQUENCE [LARGE SCALE GENOMIC DNA]</scope>
    <source>
        <strain evidence="10">Wonlab-2016</strain>
    </source>
</reference>
<evidence type="ECO:0000256" key="9">
    <source>
        <dbReference type="ARBA" id="ARBA00023303"/>
    </source>
</evidence>
<evidence type="ECO:0000256" key="2">
    <source>
        <dbReference type="ARBA" id="ARBA00022448"/>
    </source>
</evidence>
<dbReference type="PANTHER" id="PTHR10582:SF2">
    <property type="entry name" value="INACTIVE"/>
    <property type="match status" value="1"/>
</dbReference>
<dbReference type="AlphaFoldDB" id="A0ABD0LQZ8"/>
<keyword evidence="9" id="KW-0407">Ion channel</keyword>
<keyword evidence="4" id="KW-0109">Calcium transport</keyword>
<evidence type="ECO:0000256" key="3">
    <source>
        <dbReference type="ARBA" id="ARBA00022475"/>
    </source>
</evidence>
<comment type="caution">
    <text evidence="10">The sequence shown here is derived from an EMBL/GenBank/DDBJ whole genome shotgun (WGS) entry which is preliminary data.</text>
</comment>
<evidence type="ECO:0000313" key="11">
    <source>
        <dbReference type="Proteomes" id="UP001519460"/>
    </source>
</evidence>
<keyword evidence="3" id="KW-1003">Cell membrane</keyword>
<dbReference type="InterPro" id="IPR002110">
    <property type="entry name" value="Ankyrin_rpt"/>
</dbReference>
<evidence type="ECO:0000256" key="5">
    <source>
        <dbReference type="ARBA" id="ARBA00022673"/>
    </source>
</evidence>
<gene>
    <name evidence="10" type="ORF">BaRGS_00006858</name>
</gene>
<evidence type="ECO:0000256" key="4">
    <source>
        <dbReference type="ARBA" id="ARBA00022568"/>
    </source>
</evidence>
<organism evidence="10 11">
    <name type="scientific">Batillaria attramentaria</name>
    <dbReference type="NCBI Taxonomy" id="370345"/>
    <lineage>
        <taxon>Eukaryota</taxon>
        <taxon>Metazoa</taxon>
        <taxon>Spiralia</taxon>
        <taxon>Lophotrochozoa</taxon>
        <taxon>Mollusca</taxon>
        <taxon>Gastropoda</taxon>
        <taxon>Caenogastropoda</taxon>
        <taxon>Sorbeoconcha</taxon>
        <taxon>Cerithioidea</taxon>
        <taxon>Batillariidae</taxon>
        <taxon>Batillaria</taxon>
    </lineage>
</organism>
<dbReference type="InterPro" id="IPR036770">
    <property type="entry name" value="Ankyrin_rpt-contain_sf"/>
</dbReference>
<keyword evidence="6" id="KW-0677">Repeat</keyword>
<keyword evidence="5" id="KW-0107">Calcium channel</keyword>
<keyword evidence="7" id="KW-0106">Calcium</keyword>
<dbReference type="GO" id="GO:0005886">
    <property type="term" value="C:plasma membrane"/>
    <property type="evidence" value="ECO:0007669"/>
    <property type="project" value="UniProtKB-SubCell"/>
</dbReference>
<evidence type="ECO:0000313" key="10">
    <source>
        <dbReference type="EMBL" id="KAK7501772.1"/>
    </source>
</evidence>
<evidence type="ECO:0000256" key="1">
    <source>
        <dbReference type="ARBA" id="ARBA00004651"/>
    </source>
</evidence>
<protein>
    <submittedName>
        <fullName evidence="10">Uncharacterized protein</fullName>
    </submittedName>
</protein>
<name>A0ABD0LQZ8_9CAEN</name>
<evidence type="ECO:0000256" key="7">
    <source>
        <dbReference type="ARBA" id="ARBA00022837"/>
    </source>
</evidence>